<dbReference type="NCBIfam" id="NF003806">
    <property type="entry name" value="PRK05395.1-3"/>
    <property type="match status" value="1"/>
</dbReference>
<feature type="active site" description="Proton acceptor" evidence="9 10">
    <location>
        <position position="39"/>
    </location>
</feature>
<name>I9N4P0_RHILT</name>
<feature type="site" description="Transition state stabilizer" evidence="9 11">
    <location>
        <position position="34"/>
    </location>
</feature>
<dbReference type="PIRSF" id="PIRSF001399">
    <property type="entry name" value="DHquinase_II"/>
    <property type="match status" value="1"/>
</dbReference>
<protein>
    <recommendedName>
        <fullName evidence="6 9">3-dehydroquinate dehydratase</fullName>
        <shortName evidence="9">3-dehydroquinase</shortName>
        <ecNumber evidence="6 9">4.2.1.10</ecNumber>
    </recommendedName>
    <alternativeName>
        <fullName evidence="9">Type II DHQase</fullName>
    </alternativeName>
</protein>
<evidence type="ECO:0000256" key="5">
    <source>
        <dbReference type="ARBA" id="ARBA00011193"/>
    </source>
</evidence>
<dbReference type="PROSITE" id="PS01029">
    <property type="entry name" value="DEHYDROQUINASE_II"/>
    <property type="match status" value="1"/>
</dbReference>
<gene>
    <name evidence="9" type="primary">aroQ</name>
    <name evidence="12" type="ORF">Rleg9DRAFT_0404</name>
</gene>
<keyword evidence="7 9" id="KW-0057">Aromatic amino acid biosynthesis</keyword>
<evidence type="ECO:0000256" key="9">
    <source>
        <dbReference type="HAMAP-Rule" id="MF_00169"/>
    </source>
</evidence>
<comment type="similarity">
    <text evidence="4 9">Belongs to the type-II 3-dehydroquinase family.</text>
</comment>
<comment type="subunit">
    <text evidence="5 9">Homododecamer.</text>
</comment>
<dbReference type="SUPFAM" id="SSF52304">
    <property type="entry name" value="Type II 3-dehydroquinate dehydratase"/>
    <property type="match status" value="1"/>
</dbReference>
<dbReference type="PANTHER" id="PTHR21272:SF3">
    <property type="entry name" value="CATABOLIC 3-DEHYDROQUINASE"/>
    <property type="match status" value="1"/>
</dbReference>
<comment type="catalytic activity">
    <reaction evidence="1 9">
        <text>3-dehydroquinate = 3-dehydroshikimate + H2O</text>
        <dbReference type="Rhea" id="RHEA:21096"/>
        <dbReference type="ChEBI" id="CHEBI:15377"/>
        <dbReference type="ChEBI" id="CHEBI:16630"/>
        <dbReference type="ChEBI" id="CHEBI:32364"/>
        <dbReference type="EC" id="4.2.1.10"/>
    </reaction>
</comment>
<evidence type="ECO:0000256" key="6">
    <source>
        <dbReference type="ARBA" id="ARBA00012060"/>
    </source>
</evidence>
<evidence type="ECO:0000313" key="12">
    <source>
        <dbReference type="EMBL" id="EJB01667.1"/>
    </source>
</evidence>
<organism evidence="12 13">
    <name type="scientific">Rhizobium leguminosarum bv. trifolii WSM597</name>
    <dbReference type="NCBI Taxonomy" id="754764"/>
    <lineage>
        <taxon>Bacteria</taxon>
        <taxon>Pseudomonadati</taxon>
        <taxon>Pseudomonadota</taxon>
        <taxon>Alphaproteobacteria</taxon>
        <taxon>Hyphomicrobiales</taxon>
        <taxon>Rhizobiaceae</taxon>
        <taxon>Rhizobium/Agrobacterium group</taxon>
        <taxon>Rhizobium</taxon>
    </lineage>
</organism>
<dbReference type="PANTHER" id="PTHR21272">
    <property type="entry name" value="CATABOLIC 3-DEHYDROQUINASE"/>
    <property type="match status" value="1"/>
</dbReference>
<comment type="function">
    <text evidence="2 9">Catalyzes a trans-dehydration via an enolate intermediate.</text>
</comment>
<dbReference type="NCBIfam" id="NF003807">
    <property type="entry name" value="PRK05395.1-4"/>
    <property type="match status" value="1"/>
</dbReference>
<dbReference type="HOGENOM" id="CLU_090968_2_0_5"/>
<reference evidence="12 13" key="1">
    <citation type="submission" date="2012-02" db="EMBL/GenBank/DDBJ databases">
        <title>Improved High-Quality Draft Sequence of Rhizobium leguminosarum bv. trifolii WSM597.</title>
        <authorList>
            <consortium name="US DOE Joint Genome Institute"/>
            <person name="Lucas S."/>
            <person name="Han J."/>
            <person name="Lapidus A."/>
            <person name="Cheng J.-F."/>
            <person name="Goodwin L."/>
            <person name="Pitluck S."/>
            <person name="Peters L."/>
            <person name="Ovchinnikova G."/>
            <person name="Held B."/>
            <person name="Detter J.C."/>
            <person name="Han C."/>
            <person name="Tapia R."/>
            <person name="Land M."/>
            <person name="Hauser L."/>
            <person name="Kyrpides N."/>
            <person name="Ivanova N."/>
            <person name="Pagani I."/>
            <person name="Brau L."/>
            <person name="Yates R."/>
            <person name="O'Hara G."/>
            <person name="Rui T."/>
            <person name="Howieson J."/>
            <person name="Reeve W."/>
            <person name="Woyke T."/>
        </authorList>
    </citation>
    <scope>NUCLEOTIDE SEQUENCE [LARGE SCALE GENOMIC DNA]</scope>
    <source>
        <strain evidence="12 13">WSM597</strain>
    </source>
</reference>
<dbReference type="EMBL" id="JH719382">
    <property type="protein sequence ID" value="EJB01667.1"/>
    <property type="molecule type" value="Genomic_DNA"/>
</dbReference>
<dbReference type="GO" id="GO:0009423">
    <property type="term" value="P:chorismate biosynthetic process"/>
    <property type="evidence" value="ECO:0007669"/>
    <property type="project" value="UniProtKB-UniRule"/>
</dbReference>
<dbReference type="Gene3D" id="3.40.50.9100">
    <property type="entry name" value="Dehydroquinase, class II"/>
    <property type="match status" value="1"/>
</dbReference>
<evidence type="ECO:0000256" key="10">
    <source>
        <dbReference type="PIRSR" id="PIRSR001399-1"/>
    </source>
</evidence>
<dbReference type="CDD" id="cd00466">
    <property type="entry name" value="DHQase_II"/>
    <property type="match status" value="1"/>
</dbReference>
<feature type="binding site" evidence="9">
    <location>
        <position position="103"/>
    </location>
    <ligand>
        <name>substrate</name>
    </ligand>
</feature>
<evidence type="ECO:0000256" key="11">
    <source>
        <dbReference type="PIRSR" id="PIRSR001399-3"/>
    </source>
</evidence>
<evidence type="ECO:0000313" key="13">
    <source>
        <dbReference type="Proteomes" id="UP000005092"/>
    </source>
</evidence>
<evidence type="ECO:0000256" key="8">
    <source>
        <dbReference type="ARBA" id="ARBA00023239"/>
    </source>
</evidence>
<dbReference type="InterPro" id="IPR001874">
    <property type="entry name" value="DHquinase_II"/>
</dbReference>
<dbReference type="GO" id="GO:0008652">
    <property type="term" value="P:amino acid biosynthetic process"/>
    <property type="evidence" value="ECO:0007669"/>
    <property type="project" value="UniProtKB-KW"/>
</dbReference>
<feature type="binding site" evidence="9">
    <location>
        <position position="90"/>
    </location>
    <ligand>
        <name>substrate</name>
    </ligand>
</feature>
<evidence type="ECO:0000256" key="2">
    <source>
        <dbReference type="ARBA" id="ARBA00003924"/>
    </source>
</evidence>
<keyword evidence="9" id="KW-0028">Amino-acid biosynthesis</keyword>
<feature type="binding site" evidence="9">
    <location>
        <begin position="117"/>
        <end position="118"/>
    </location>
    <ligand>
        <name>substrate</name>
    </ligand>
</feature>
<dbReference type="NCBIfam" id="NF003805">
    <property type="entry name" value="PRK05395.1-2"/>
    <property type="match status" value="1"/>
</dbReference>
<keyword evidence="8 9" id="KW-0456">Lyase</keyword>
<evidence type="ECO:0000256" key="7">
    <source>
        <dbReference type="ARBA" id="ARBA00023141"/>
    </source>
</evidence>
<dbReference type="GO" id="GO:0009073">
    <property type="term" value="P:aromatic amino acid family biosynthetic process"/>
    <property type="evidence" value="ECO:0007669"/>
    <property type="project" value="UniProtKB-KW"/>
</dbReference>
<sequence>MTVNATAMPKAQRCDMTRTIFVLNGPNLNLLGEREPAIYGSTTLADIRDRCVAKAGSLGFAVDFRQTNFEGELVESVHQARKQACGIIINPAGYTFTSIALLDALKMFDPPKIELHISNVHARESIYHNSLISRVATAIMIGFGARGYELAIEAMADMAGAAKA</sequence>
<dbReference type="HAMAP" id="MF_00169">
    <property type="entry name" value="AroQ"/>
    <property type="match status" value="1"/>
</dbReference>
<evidence type="ECO:0000256" key="3">
    <source>
        <dbReference type="ARBA" id="ARBA00004902"/>
    </source>
</evidence>
<evidence type="ECO:0000256" key="1">
    <source>
        <dbReference type="ARBA" id="ARBA00001864"/>
    </source>
</evidence>
<dbReference type="UniPathway" id="UPA00053">
    <property type="reaction ID" value="UER00086"/>
</dbReference>
<feature type="active site" description="Proton donor" evidence="9 10">
    <location>
        <position position="116"/>
    </location>
</feature>
<dbReference type="GO" id="GO:0003855">
    <property type="term" value="F:3-dehydroquinate dehydratase activity"/>
    <property type="evidence" value="ECO:0007669"/>
    <property type="project" value="UniProtKB-UniRule"/>
</dbReference>
<dbReference type="Proteomes" id="UP000005092">
    <property type="component" value="Unassembled WGS sequence"/>
</dbReference>
<dbReference type="GO" id="GO:0019631">
    <property type="term" value="P:quinate catabolic process"/>
    <property type="evidence" value="ECO:0007669"/>
    <property type="project" value="TreeGrafter"/>
</dbReference>
<dbReference type="AlphaFoldDB" id="I9N4P0"/>
<dbReference type="EC" id="4.2.1.10" evidence="6 9"/>
<proteinExistence type="inferred from homology"/>
<comment type="caution">
    <text evidence="9">Lacks conserved residue(s) required for the propagation of feature annotation.</text>
</comment>
<comment type="pathway">
    <text evidence="3 9">Metabolic intermediate biosynthesis; chorismate biosynthesis; chorismate from D-erythrose 4-phosphate and phosphoenolpyruvate: step 3/7.</text>
</comment>
<dbReference type="InterPro" id="IPR018509">
    <property type="entry name" value="DHquinase_II_CS"/>
</dbReference>
<accession>I9N4P0</accession>
<dbReference type="Pfam" id="PF01220">
    <property type="entry name" value="DHquinase_II"/>
    <property type="match status" value="1"/>
</dbReference>
<evidence type="ECO:0000256" key="4">
    <source>
        <dbReference type="ARBA" id="ARBA00011037"/>
    </source>
</evidence>
<dbReference type="InterPro" id="IPR036441">
    <property type="entry name" value="DHquinase_II_sf"/>
</dbReference>